<reference evidence="1" key="1">
    <citation type="submission" date="2023-06" db="EMBL/GenBank/DDBJ databases">
        <title>Genomic Diversity of Vibrio spp. and Metagenomic Analysis of Pathogens in Florida Gulf Coastal Waters Following Hurricane Ian.</title>
        <authorList>
            <person name="Brumfield K.D."/>
        </authorList>
    </citation>
    <scope>NUCLEOTIDE SEQUENCE</scope>
    <source>
        <strain evidence="1">WBS2B-138</strain>
    </source>
</reference>
<evidence type="ECO:0000313" key="2">
    <source>
        <dbReference type="Proteomes" id="UP001253193"/>
    </source>
</evidence>
<organism evidence="1 2">
    <name type="scientific">Vibrio parahaemolyticus</name>
    <dbReference type="NCBI Taxonomy" id="670"/>
    <lineage>
        <taxon>Bacteria</taxon>
        <taxon>Pseudomonadati</taxon>
        <taxon>Pseudomonadota</taxon>
        <taxon>Gammaproteobacteria</taxon>
        <taxon>Vibrionales</taxon>
        <taxon>Vibrionaceae</taxon>
        <taxon>Vibrio</taxon>
    </lineage>
</organism>
<protein>
    <submittedName>
        <fullName evidence="1">Uncharacterized protein</fullName>
    </submittedName>
</protein>
<sequence>MFKVINTYYEPDSISPIAAIKRIVGEEADLKKNDEFSYKIAGGTRSYIVTPMREKDTGEIMFRIDECLEFNTINAQNTAINCAKTGKLIGVHEGGLRAPNSALKL</sequence>
<dbReference type="RefSeq" id="WP_311020227.1">
    <property type="nucleotide sequence ID" value="NZ_JAUHGG010000003.1"/>
</dbReference>
<name>A0AAW8Q0F2_VIBPH</name>
<dbReference type="EMBL" id="JAUHGG010000003">
    <property type="protein sequence ID" value="MDS1821348.1"/>
    <property type="molecule type" value="Genomic_DNA"/>
</dbReference>
<dbReference type="AlphaFoldDB" id="A0AAW8Q0F2"/>
<accession>A0AAW8Q0F2</accession>
<proteinExistence type="predicted"/>
<dbReference type="Proteomes" id="UP001253193">
    <property type="component" value="Unassembled WGS sequence"/>
</dbReference>
<gene>
    <name evidence="1" type="ORF">QX249_11790</name>
</gene>
<evidence type="ECO:0000313" key="1">
    <source>
        <dbReference type="EMBL" id="MDS1821348.1"/>
    </source>
</evidence>
<comment type="caution">
    <text evidence="1">The sequence shown here is derived from an EMBL/GenBank/DDBJ whole genome shotgun (WGS) entry which is preliminary data.</text>
</comment>